<accession>A0A9X3ITB3</accession>
<feature type="domain" description="Alanine racemase N-terminal" evidence="5">
    <location>
        <begin position="28"/>
        <end position="233"/>
    </location>
</feature>
<dbReference type="Pfam" id="PF01168">
    <property type="entry name" value="Ala_racemase_N"/>
    <property type="match status" value="1"/>
</dbReference>
<comment type="caution">
    <text evidence="6">The sequence shown here is derived from an EMBL/GenBank/DDBJ whole genome shotgun (WGS) entry which is preliminary data.</text>
</comment>
<comment type="similarity">
    <text evidence="2 4">Belongs to the pyridoxal phosphate-binding protein YggS/PROSC family.</text>
</comment>
<dbReference type="AlphaFoldDB" id="A0A9X3ITB3"/>
<feature type="modified residue" description="N6-(pyridoxal phosphate)lysine" evidence="2 3">
    <location>
        <position position="36"/>
    </location>
</feature>
<keyword evidence="1 2" id="KW-0663">Pyridoxal phosphate</keyword>
<evidence type="ECO:0000256" key="3">
    <source>
        <dbReference type="PIRSR" id="PIRSR004848-1"/>
    </source>
</evidence>
<evidence type="ECO:0000313" key="6">
    <source>
        <dbReference type="EMBL" id="MCY0965018.1"/>
    </source>
</evidence>
<reference evidence="6" key="1">
    <citation type="submission" date="2022-11" db="EMBL/GenBank/DDBJ databases">
        <title>Parathalassolutuus dongxingensis gen. nov., sp. nov., a novel member of family Oceanospirillaceae isolated from a coastal shrimp pond in Guangxi, China.</title>
        <authorList>
            <person name="Chen H."/>
        </authorList>
    </citation>
    <scope>NUCLEOTIDE SEQUENCE</scope>
    <source>
        <strain evidence="6">G-43</strain>
    </source>
</reference>
<dbReference type="InterPro" id="IPR029066">
    <property type="entry name" value="PLP-binding_barrel"/>
</dbReference>
<dbReference type="InterPro" id="IPR011078">
    <property type="entry name" value="PyrdxlP_homeostasis"/>
</dbReference>
<dbReference type="NCBIfam" id="TIGR00044">
    <property type="entry name" value="YggS family pyridoxal phosphate-dependent enzyme"/>
    <property type="match status" value="1"/>
</dbReference>
<dbReference type="RefSeq" id="WP_283173234.1">
    <property type="nucleotide sequence ID" value="NZ_JAPNOA010000020.1"/>
</dbReference>
<evidence type="ECO:0000259" key="5">
    <source>
        <dbReference type="Pfam" id="PF01168"/>
    </source>
</evidence>
<evidence type="ECO:0000256" key="4">
    <source>
        <dbReference type="RuleBase" id="RU004514"/>
    </source>
</evidence>
<dbReference type="PANTHER" id="PTHR10146:SF14">
    <property type="entry name" value="PYRIDOXAL PHOSPHATE HOMEOSTASIS PROTEIN"/>
    <property type="match status" value="1"/>
</dbReference>
<sequence length="237" mass="27006">MSTIEENYIRIDQRISNACHNSGVERAHVRLLAVSKTKPASMVRECYNLGQRSFGENYLQDALGKMPELADLTDIEWHFIGPLQSNKTRSVAEHFHWMETLERDRIATRLNDQRPASMPALNVLIQVNISEEEQKSGVMPADVAALAQLVNNLPRLCLRGLMCIPEDTDNQERLRDQFRRMQLLLEEMQQRQPLDYPNARLDTLSMGMSGDLELAIAEGSTQVRIGTDIFGARDYHP</sequence>
<dbReference type="HAMAP" id="MF_02087">
    <property type="entry name" value="PLP_homeostasis"/>
    <property type="match status" value="1"/>
</dbReference>
<comment type="function">
    <text evidence="2">Pyridoxal 5'-phosphate (PLP)-binding protein, which is involved in PLP homeostasis.</text>
</comment>
<proteinExistence type="inferred from homology"/>
<dbReference type="PIRSF" id="PIRSF004848">
    <property type="entry name" value="YBL036c_PLPDEIII"/>
    <property type="match status" value="1"/>
</dbReference>
<comment type="cofactor">
    <cofactor evidence="3">
        <name>pyridoxal 5'-phosphate</name>
        <dbReference type="ChEBI" id="CHEBI:597326"/>
    </cofactor>
</comment>
<protein>
    <recommendedName>
        <fullName evidence="2">Pyridoxal phosphate homeostasis protein</fullName>
        <shortName evidence="2">PLP homeostasis protein</shortName>
    </recommendedName>
</protein>
<organism evidence="6 7">
    <name type="scientific">Parathalassolituus penaei</name>
    <dbReference type="NCBI Taxonomy" id="2997323"/>
    <lineage>
        <taxon>Bacteria</taxon>
        <taxon>Pseudomonadati</taxon>
        <taxon>Pseudomonadota</taxon>
        <taxon>Gammaproteobacteria</taxon>
        <taxon>Oceanospirillales</taxon>
        <taxon>Oceanospirillaceae</taxon>
        <taxon>Parathalassolituus</taxon>
    </lineage>
</organism>
<dbReference type="PROSITE" id="PS01211">
    <property type="entry name" value="UPF0001"/>
    <property type="match status" value="1"/>
</dbReference>
<evidence type="ECO:0000256" key="2">
    <source>
        <dbReference type="HAMAP-Rule" id="MF_02087"/>
    </source>
</evidence>
<dbReference type="EMBL" id="JAPNOA010000020">
    <property type="protein sequence ID" value="MCY0965018.1"/>
    <property type="molecule type" value="Genomic_DNA"/>
</dbReference>
<dbReference type="FunFam" id="3.20.20.10:FF:000018">
    <property type="entry name" value="Pyridoxal phosphate homeostasis protein"/>
    <property type="match status" value="1"/>
</dbReference>
<evidence type="ECO:0000313" key="7">
    <source>
        <dbReference type="Proteomes" id="UP001150830"/>
    </source>
</evidence>
<dbReference type="PANTHER" id="PTHR10146">
    <property type="entry name" value="PROLINE SYNTHETASE CO-TRANSCRIBED BACTERIAL HOMOLOG PROTEIN"/>
    <property type="match status" value="1"/>
</dbReference>
<keyword evidence="7" id="KW-1185">Reference proteome</keyword>
<gene>
    <name evidence="6" type="ORF">OUO13_07450</name>
</gene>
<dbReference type="InterPro" id="IPR001608">
    <property type="entry name" value="Ala_racemase_N"/>
</dbReference>
<dbReference type="SUPFAM" id="SSF51419">
    <property type="entry name" value="PLP-binding barrel"/>
    <property type="match status" value="1"/>
</dbReference>
<evidence type="ECO:0000256" key="1">
    <source>
        <dbReference type="ARBA" id="ARBA00022898"/>
    </source>
</evidence>
<dbReference type="GO" id="GO:0030170">
    <property type="term" value="F:pyridoxal phosphate binding"/>
    <property type="evidence" value="ECO:0007669"/>
    <property type="project" value="UniProtKB-UniRule"/>
</dbReference>
<dbReference type="Gene3D" id="3.20.20.10">
    <property type="entry name" value="Alanine racemase"/>
    <property type="match status" value="1"/>
</dbReference>
<name>A0A9X3ITB3_9GAMM</name>
<dbReference type="Proteomes" id="UP001150830">
    <property type="component" value="Unassembled WGS sequence"/>
</dbReference>
<dbReference type="CDD" id="cd06824">
    <property type="entry name" value="PLPDE_III_Yggs_like"/>
    <property type="match status" value="1"/>
</dbReference>